<organism evidence="1 2">
    <name type="scientific">Gemella sanguinis</name>
    <dbReference type="NCBI Taxonomy" id="84135"/>
    <lineage>
        <taxon>Bacteria</taxon>
        <taxon>Bacillati</taxon>
        <taxon>Bacillota</taxon>
        <taxon>Bacilli</taxon>
        <taxon>Bacillales</taxon>
        <taxon>Gemellaceae</taxon>
        <taxon>Gemella</taxon>
    </lineage>
</organism>
<accession>A0A2N6SG63</accession>
<dbReference type="Pfam" id="PF16934">
    <property type="entry name" value="Mersacidin"/>
    <property type="match status" value="1"/>
</dbReference>
<dbReference type="AlphaFoldDB" id="A0A2N6SG63"/>
<dbReference type="EMBL" id="PNGT01000002">
    <property type="protein sequence ID" value="PMC52917.1"/>
    <property type="molecule type" value="Genomic_DNA"/>
</dbReference>
<dbReference type="OrthoDB" id="9875758at2"/>
<dbReference type="RefSeq" id="WP_082147438.1">
    <property type="nucleotide sequence ID" value="NZ_CAUTAO010000001.1"/>
</dbReference>
<dbReference type="Proteomes" id="UP000235670">
    <property type="component" value="Unassembled WGS sequence"/>
</dbReference>
<dbReference type="GO" id="GO:0050830">
    <property type="term" value="P:defense response to Gram-positive bacterium"/>
    <property type="evidence" value="ECO:0007669"/>
    <property type="project" value="InterPro"/>
</dbReference>
<evidence type="ECO:0000313" key="2">
    <source>
        <dbReference type="Proteomes" id="UP000235670"/>
    </source>
</evidence>
<dbReference type="InterPro" id="IPR027632">
    <property type="entry name" value="Lant_2_A2"/>
</dbReference>
<protein>
    <submittedName>
        <fullName evidence="1">Type 2 lantibiotic</fullName>
    </submittedName>
</protein>
<evidence type="ECO:0000313" key="1">
    <source>
        <dbReference type="EMBL" id="PMC52917.1"/>
    </source>
</evidence>
<gene>
    <name evidence="1" type="ORF">CJ218_03225</name>
</gene>
<dbReference type="STRING" id="84135.GCA_001052115_00730"/>
<reference evidence="1 2" key="1">
    <citation type="submission" date="2017-09" db="EMBL/GenBank/DDBJ databases">
        <title>Bacterial strain isolated from the female urinary microbiota.</title>
        <authorList>
            <person name="Thomas-White K."/>
            <person name="Kumar N."/>
            <person name="Forster S."/>
            <person name="Putonti C."/>
            <person name="Lawley T."/>
            <person name="Wolfe A.J."/>
        </authorList>
    </citation>
    <scope>NUCLEOTIDE SEQUENCE [LARGE SCALE GENOMIC DNA]</scope>
    <source>
        <strain evidence="1 2">UMB0186</strain>
    </source>
</reference>
<comment type="caution">
    <text evidence="1">The sequence shown here is derived from an EMBL/GenBank/DDBJ whole genome shotgun (WGS) entry which is preliminary data.</text>
</comment>
<sequence length="56" mass="6181">MENFKKYDELTEEEMRNLQGTEDVQAETTPVCAFTAASSIACADVITVTISFATCR</sequence>
<dbReference type="NCBIfam" id="TIGR03893">
    <property type="entry name" value="lant_SP_1948"/>
    <property type="match status" value="1"/>
</dbReference>
<name>A0A2N6SG63_9BACL</name>
<proteinExistence type="predicted"/>